<dbReference type="Pfam" id="PF04246">
    <property type="entry name" value="RseC_MucC"/>
    <property type="match status" value="1"/>
</dbReference>
<dbReference type="AlphaFoldDB" id="A0A1N6N4J2"/>
<evidence type="ECO:0000256" key="1">
    <source>
        <dbReference type="SAM" id="Phobius"/>
    </source>
</evidence>
<keyword evidence="1" id="KW-0812">Transmembrane</keyword>
<name>A0A1N6N4J2_9SPIO</name>
<keyword evidence="3" id="KW-1185">Reference proteome</keyword>
<evidence type="ECO:0000313" key="3">
    <source>
        <dbReference type="Proteomes" id="UP000186400"/>
    </source>
</evidence>
<evidence type="ECO:0000313" key="2">
    <source>
        <dbReference type="EMBL" id="SIP86973.1"/>
    </source>
</evidence>
<organism evidence="2 3">
    <name type="scientific">Alkalispirochaeta americana</name>
    <dbReference type="NCBI Taxonomy" id="159291"/>
    <lineage>
        <taxon>Bacteria</taxon>
        <taxon>Pseudomonadati</taxon>
        <taxon>Spirochaetota</taxon>
        <taxon>Spirochaetia</taxon>
        <taxon>Spirochaetales</taxon>
        <taxon>Spirochaetaceae</taxon>
        <taxon>Alkalispirochaeta</taxon>
    </lineage>
</organism>
<keyword evidence="1" id="KW-0472">Membrane</keyword>
<feature type="transmembrane region" description="Helical" evidence="1">
    <location>
        <begin position="76"/>
        <end position="97"/>
    </location>
</feature>
<dbReference type="RefSeq" id="WP_076487274.1">
    <property type="nucleotide sequence ID" value="NZ_FTMS01000001.1"/>
</dbReference>
<dbReference type="OrthoDB" id="1120636at2"/>
<dbReference type="EMBL" id="FTMS01000001">
    <property type="protein sequence ID" value="SIP86973.1"/>
    <property type="molecule type" value="Genomic_DNA"/>
</dbReference>
<dbReference type="STRING" id="159291.SAMN05920897_10128"/>
<sequence length="164" mass="17735">MDIKEWGCREVSRQGVVAAVQDTVADVEILQRSACAGCHVKVLCAAGESAVKTVQVAHQGNLRPGMTVRVSLEERIGWIGVAVGFVLPLVLVVTVLFSLSRVVPREELAGLVAVASLVPYYALVYAFRGFFARIVHFRVSEVDTGTEEQRGGAPFHIVRKEGTS</sequence>
<dbReference type="Proteomes" id="UP000186400">
    <property type="component" value="Unassembled WGS sequence"/>
</dbReference>
<gene>
    <name evidence="2" type="ORF">SAMN05920897_10128</name>
</gene>
<feature type="transmembrane region" description="Helical" evidence="1">
    <location>
        <begin position="109"/>
        <end position="131"/>
    </location>
</feature>
<protein>
    <submittedName>
        <fullName evidence="2">Positive regulator of sigma(E), RseC/MucC</fullName>
    </submittedName>
</protein>
<keyword evidence="1" id="KW-1133">Transmembrane helix</keyword>
<reference evidence="3" key="1">
    <citation type="submission" date="2017-01" db="EMBL/GenBank/DDBJ databases">
        <authorList>
            <person name="Varghese N."/>
            <person name="Submissions S."/>
        </authorList>
    </citation>
    <scope>NUCLEOTIDE SEQUENCE [LARGE SCALE GENOMIC DNA]</scope>
    <source>
        <strain evidence="3">ASpG1</strain>
    </source>
</reference>
<accession>A0A1N6N4J2</accession>
<proteinExistence type="predicted"/>